<dbReference type="EMBL" id="BGZK01000129">
    <property type="protein sequence ID" value="GBP21469.1"/>
    <property type="molecule type" value="Genomic_DNA"/>
</dbReference>
<evidence type="ECO:0000259" key="1">
    <source>
        <dbReference type="Pfam" id="PF04825"/>
    </source>
</evidence>
<evidence type="ECO:0000313" key="3">
    <source>
        <dbReference type="Proteomes" id="UP000299102"/>
    </source>
</evidence>
<sequence>MFFNERLMCRGGRVHETWVCACARDSSVIRVDYTRRPIHDICVDIKRWVLSRSENPRRRLSLRTSATLVAGAATAYRMQLDDLYSGKGHVSIFALEFPCPMSVNVILLPSLRFQSLCLSVFEGLYVLNCNKIRSSYLKGVPHLLPKGVQKVDHLAQVN</sequence>
<gene>
    <name evidence="2" type="ORF">EVAR_12070_1</name>
</gene>
<accession>A0A4C1U591</accession>
<dbReference type="OrthoDB" id="10632075at2759"/>
<feature type="domain" description="Rad21/Rec8-like protein N-terminal" evidence="1">
    <location>
        <begin position="1"/>
        <end position="84"/>
    </location>
</feature>
<protein>
    <recommendedName>
        <fullName evidence="1">Rad21/Rec8-like protein N-terminal domain-containing protein</fullName>
    </recommendedName>
</protein>
<dbReference type="Pfam" id="PF04825">
    <property type="entry name" value="Rad21_Rec8_N"/>
    <property type="match status" value="1"/>
</dbReference>
<reference evidence="2 3" key="1">
    <citation type="journal article" date="2019" name="Commun. Biol.">
        <title>The bagworm genome reveals a unique fibroin gene that provides high tensile strength.</title>
        <authorList>
            <person name="Kono N."/>
            <person name="Nakamura H."/>
            <person name="Ohtoshi R."/>
            <person name="Tomita M."/>
            <person name="Numata K."/>
            <person name="Arakawa K."/>
        </authorList>
    </citation>
    <scope>NUCLEOTIDE SEQUENCE [LARGE SCALE GENOMIC DNA]</scope>
</reference>
<dbReference type="AlphaFoldDB" id="A0A4C1U591"/>
<comment type="caution">
    <text evidence="2">The sequence shown here is derived from an EMBL/GenBank/DDBJ whole genome shotgun (WGS) entry which is preliminary data.</text>
</comment>
<keyword evidence="3" id="KW-1185">Reference proteome</keyword>
<proteinExistence type="predicted"/>
<dbReference type="InterPro" id="IPR006910">
    <property type="entry name" value="Rad21_Rec8_N"/>
</dbReference>
<organism evidence="2 3">
    <name type="scientific">Eumeta variegata</name>
    <name type="common">Bagworm moth</name>
    <name type="synonym">Eumeta japonica</name>
    <dbReference type="NCBI Taxonomy" id="151549"/>
    <lineage>
        <taxon>Eukaryota</taxon>
        <taxon>Metazoa</taxon>
        <taxon>Ecdysozoa</taxon>
        <taxon>Arthropoda</taxon>
        <taxon>Hexapoda</taxon>
        <taxon>Insecta</taxon>
        <taxon>Pterygota</taxon>
        <taxon>Neoptera</taxon>
        <taxon>Endopterygota</taxon>
        <taxon>Lepidoptera</taxon>
        <taxon>Glossata</taxon>
        <taxon>Ditrysia</taxon>
        <taxon>Tineoidea</taxon>
        <taxon>Psychidae</taxon>
        <taxon>Oiketicinae</taxon>
        <taxon>Eumeta</taxon>
    </lineage>
</organism>
<evidence type="ECO:0000313" key="2">
    <source>
        <dbReference type="EMBL" id="GBP21469.1"/>
    </source>
</evidence>
<dbReference type="Proteomes" id="UP000299102">
    <property type="component" value="Unassembled WGS sequence"/>
</dbReference>
<name>A0A4C1U591_EUMVA</name>